<feature type="active site" description="Proton donor; for dehydratase activity" evidence="9">
    <location>
        <position position="1227"/>
    </location>
</feature>
<dbReference type="Pfam" id="PF00550">
    <property type="entry name" value="PP-binding"/>
    <property type="match status" value="1"/>
</dbReference>
<dbReference type="Gene3D" id="1.10.1200.10">
    <property type="entry name" value="ACP-like"/>
    <property type="match status" value="1"/>
</dbReference>
<dbReference type="SUPFAM" id="SSF52151">
    <property type="entry name" value="FabD/lysophospholipase-like"/>
    <property type="match status" value="1"/>
</dbReference>
<evidence type="ECO:0000313" key="14">
    <source>
        <dbReference type="EMBL" id="EED11953.1"/>
    </source>
</evidence>
<evidence type="ECO:0000256" key="4">
    <source>
        <dbReference type="ARBA" id="ARBA00022679"/>
    </source>
</evidence>
<feature type="domain" description="Ketosynthase family 3 (KS3)" evidence="12">
    <location>
        <begin position="45"/>
        <end position="469"/>
    </location>
</feature>
<dbReference type="InterPro" id="IPR011032">
    <property type="entry name" value="GroES-like_sf"/>
</dbReference>
<dbReference type="STRING" id="441959.B8MSF8"/>
<reference evidence="15" key="1">
    <citation type="journal article" date="2015" name="Genome Announc.">
        <title>Genome sequence of the AIDS-associated pathogen Penicillium marneffei (ATCC18224) and its near taxonomic relative Talaromyces stipitatus (ATCC10500).</title>
        <authorList>
            <person name="Nierman W.C."/>
            <person name="Fedorova-Abrams N.D."/>
            <person name="Andrianopoulos A."/>
        </authorList>
    </citation>
    <scope>NUCLEOTIDE SEQUENCE [LARGE SCALE GENOMIC DNA]</scope>
    <source>
        <strain evidence="15">ATCC 10500 / CBS 375.48 / QM 6759 / NRRL 1006</strain>
    </source>
</reference>
<dbReference type="Pfam" id="PF21089">
    <property type="entry name" value="PKS_DH_N"/>
    <property type="match status" value="1"/>
</dbReference>
<evidence type="ECO:0000256" key="6">
    <source>
        <dbReference type="ARBA" id="ARBA00023002"/>
    </source>
</evidence>
<dbReference type="InterPro" id="IPR029063">
    <property type="entry name" value="SAM-dependent_MTases_sf"/>
</dbReference>
<dbReference type="InterPro" id="IPR013217">
    <property type="entry name" value="Methyltransf_12"/>
</dbReference>
<evidence type="ECO:0000313" key="15">
    <source>
        <dbReference type="Proteomes" id="UP000001745"/>
    </source>
</evidence>
<comment type="pathway">
    <text evidence="1">Secondary metabolite biosynthesis.</text>
</comment>
<dbReference type="PROSITE" id="PS52019">
    <property type="entry name" value="PKS_MFAS_DH"/>
    <property type="match status" value="1"/>
</dbReference>
<dbReference type="InterPro" id="IPR056501">
    <property type="entry name" value="NAD-bd_HRPKS_sdrA"/>
</dbReference>
<dbReference type="SMART" id="SM00827">
    <property type="entry name" value="PKS_AT"/>
    <property type="match status" value="1"/>
</dbReference>
<dbReference type="Pfam" id="PF08242">
    <property type="entry name" value="Methyltransf_12"/>
    <property type="match status" value="1"/>
</dbReference>
<dbReference type="InterPro" id="IPR014030">
    <property type="entry name" value="Ketoacyl_synth_N"/>
</dbReference>
<dbReference type="InterPro" id="IPR032821">
    <property type="entry name" value="PKS_assoc"/>
</dbReference>
<dbReference type="Pfam" id="PF00698">
    <property type="entry name" value="Acyl_transf_1"/>
    <property type="match status" value="1"/>
</dbReference>
<dbReference type="InterPro" id="IPR020841">
    <property type="entry name" value="PKS_Beta-ketoAc_synthase_dom"/>
</dbReference>
<sequence>MKEATPQVEDAKGLNGKLGPDSQDTMGLISPGNHATDPEIDGNDLDPIVICGFSIKFPQDATSPNSFWDIIINRRCAMTEFPADRLNPDGFYRKTNRLNALHLKGGHFIKEDLSVFDAEFFSISPTEAASMDPIQRWLLETAYRALENAGIPMDSISDSLTAVYVGSFTMDYMLQLVRDPETPPAYAAIGFGLSMLANRLSWFFNLRGPSIGLDSACSSSAVAVDIACQSLQNRSCNMAIVAGCNLANCPESYIWMSNLNFLSADSRCYSFDHRANGYARGEGVGVLILKRLSDAIRDGNIIRAVIRSTASNEDGRTSGITQPNRRAQEQLISLTYQKAALSMAHTRFFEAHGTGTPVGDVCEAQAIGSVFQTYRSSRDPLYVGSVKSNIGHLEGASGLAGIIKTVLALEKGVIPPNANFENPNPKIDVEFLRLCFPEKSYAWPSTGLRRASINSFGYGGSNAHIVLDNAYNYLRLRCLHGKHCTRPFPPRDNSFINRVDETLKSENQTIFRKDKPPKLLVWSAADRHGINRIIEVYRNWYQEEISSQTSNCNDLLEDLAFTLGVHRSHLQWRSFAVLKSCLELNDLQSSISAPFRVRPEAPRVGFVFNGQGGQWPGMGRELICYASFKEDIIRAEKCLTTLGCTWSLMDELLKSEETSNIDHAEFSQTLCTVLQIALVNLLRRFHVEPCAVVGHSSGEIAASYAAGYLSYESALKIAYFRGLCSAELAKSSNPRTRGAMMSIGLSEDDARDMIAVSNQAASNFGVSIASINSPCNVTISGEEKLIDELKTKLDKERIFARKLRVPLAYHSRQMNAMSFKFTSLIGSLTLSSNAINVIPMLSTVTGERLTASHLKEPSYWALNMVSPVRFSQAVEKMCFQSGSNISKKIDMSHKCVSAVNHIIEIGPHGTLQGAIRQIIQAFPREKRIDYNSVLTMGRPAMDTMLETMGKLHTMGVCLSLREINEPQEEQKMARSILVNLPEYPFDHSQHYWHESRLSRNYRLRPHAPSELLGVRCTDWNASEARWRHFIRIAEMPWIGHHVVNGTALYPGAGILIMAIEAAKELAGDNHLIDGYTLRDTQILAPINVDTDTEVQISMHRMHHSGQKELIFEFFIRTPTTDDDWLLNCHGFISVALSDLWDNWEKEKTASQRRSVAEKYAALVPSCSNPVNSQNMYNFLSQHGYEYGFLFQAACRQFCTEETYKATAEVKLYDSSKESHVVHPISLDAILHLSFTALTSGGKRTMATSIPSRIGHLWISNEGLSRPDNDTVTAFSSVINATKRGFSFRGAAIDSHGRRDLRLWCEDIQMTNVTPNPITTLLPNPKQFCMGIECKPALSKLSSKEIGDLLHDMHPVSPDMSGFFRDLELLVKTSIKRLITCTTPRTSGSEETWKTPYWNWAKHHSVQVEYLAGTDDDFEHLCDHMRTTNSIGRLYETVASNLVAFFNEEVNPLELLLQSGILKEYYQELANYRCTKQVASYIDLLAHQNPGLMILELGGGTGSATRNIIGALCSRSNNHTASLRCSRYDFTDISPAFLDKAREEFHPYHSQMTFGTLDIEQNFAAQGFKEGSYDVVIADNVLHITRNLVYTLQNVRKALKPGGKLIIHELLKPSGWTTGFIFGFFPGWWLGTQDNRILSPNVSANTWDTILRESGFSGADIVLRDFEDEVAHQLGQIISTAIEATPSPTPRLPRRVQVTIIVDQTCTEQLLLARDLCSPLQKLTEYMPRVLHIEEALSKYRKRNANELVILLADYKNSFLSALDSRNWIYLKTLIQGSYHLLWVSSGGGHFPNPEYGMLDGFARTMRSEYYELHLVVLALDATRVYDPTTSRTLVMQVVSEMLDTQSGHYEEEYIVIDARLYTRRLVAAHDLKSTMDAKLQTYEVLSIPLRERRWIQTSTESNSDFDNTLFYRELFPSNEGDPMSDFVEILVKAVSLQDYERDSARNPEPDSTFGSYCSGVVLSACPGSKFHPGDRVFAFSIGCFQSHVMVSSTAVVKIPPDLSFVDVCRAAPSRLIVYNALVEVGHIKNTDVTLVQNGAGSMGQAALRLLCNRGVKDVWTTAADQKGRMQIIQTFGIPEERILPMSWFHTETIIGSQWMQRFDVVFLPELNFSTSALMRLGRSGGRCIMLNTTSGSSNSLHSIQSVPPNTMLSIIHLGEITKRASLINSASLQYAVMFSHLESTICPALCFPASDLMRAFNALRNVNNGENVVMDLDDSIRIDVRVKSLPKKLFGSQATYLIAGGLGGLGREMARWLVSRGAVYLILPSRSGPRTAKAQQFLTEMGNKKVHIETPRCDLTDRTALRSMLINYSKRMPPIKGCIQSTMVMTELVFQKMEFDNWKATIDSKVKVSWNLHLELPRGLDFFILISSMMGIMGSASLAAYNAGNTYEDALAHYRVSQGERAVSLNLGAVPDGGYLVEHGNYIPGMTRTEKYALTYVKELCVMLEIFCDPDTLRRNSFGCQAIVGIRPPAHWKHIEEVPSTMARPFWGHMHHVPVTHPDELQSPNAATHQDRHNIVEKIATADSLLEAAEIAAEALADRVAAILGTVKDRLDFQRPLHSYGMDSLSAIDLRNWIGKTFDIDLPISDIFGGITLASAAMTIVQRTSSRNVTTPRGLGH</sequence>
<keyword evidence="8 14" id="KW-0012">Acyltransferase</keyword>
<dbReference type="SUPFAM" id="SSF53901">
    <property type="entry name" value="Thiolase-like"/>
    <property type="match status" value="1"/>
</dbReference>
<dbReference type="InterPro" id="IPR036736">
    <property type="entry name" value="ACP-like_sf"/>
</dbReference>
<dbReference type="EC" id="2.3.1.161" evidence="14"/>
<dbReference type="PROSITE" id="PS50075">
    <property type="entry name" value="CARRIER"/>
    <property type="match status" value="1"/>
</dbReference>
<dbReference type="CDD" id="cd05195">
    <property type="entry name" value="enoyl_red"/>
    <property type="match status" value="1"/>
</dbReference>
<feature type="region of interest" description="N-terminal hotdog fold" evidence="9">
    <location>
        <begin position="1009"/>
        <end position="1139"/>
    </location>
</feature>
<evidence type="ECO:0000256" key="2">
    <source>
        <dbReference type="ARBA" id="ARBA00022450"/>
    </source>
</evidence>
<dbReference type="PROSITE" id="PS00012">
    <property type="entry name" value="PHOSPHOPANTETHEINE"/>
    <property type="match status" value="1"/>
</dbReference>
<feature type="active site" description="Proton acceptor; for dehydratase activity" evidence="9">
    <location>
        <position position="1041"/>
    </location>
</feature>
<keyword evidence="3" id="KW-0597">Phosphoprotein</keyword>
<dbReference type="VEuPathDB" id="FungiDB:TSTA_000310"/>
<dbReference type="Pfam" id="PF23114">
    <property type="entry name" value="NAD-bd_HRPKS_sdrA"/>
    <property type="match status" value="1"/>
</dbReference>
<dbReference type="Proteomes" id="UP000001745">
    <property type="component" value="Unassembled WGS sequence"/>
</dbReference>
<evidence type="ECO:0000259" key="13">
    <source>
        <dbReference type="PROSITE" id="PS52019"/>
    </source>
</evidence>
<dbReference type="SUPFAM" id="SSF51735">
    <property type="entry name" value="NAD(P)-binding Rossmann-fold domains"/>
    <property type="match status" value="2"/>
</dbReference>
<keyword evidence="2" id="KW-0596">Phosphopantetheine</keyword>
<dbReference type="CDD" id="cd00833">
    <property type="entry name" value="PKS"/>
    <property type="match status" value="1"/>
</dbReference>
<dbReference type="InterPro" id="IPR001227">
    <property type="entry name" value="Ac_transferase_dom_sf"/>
</dbReference>
<dbReference type="InterPro" id="IPR018201">
    <property type="entry name" value="Ketoacyl_synth_AS"/>
</dbReference>
<keyword evidence="5" id="KW-0521">NADP</keyword>
<dbReference type="InterPro" id="IPR049551">
    <property type="entry name" value="PKS_DH_C"/>
</dbReference>
<dbReference type="InterPro" id="IPR049552">
    <property type="entry name" value="PKS_DH_N"/>
</dbReference>
<gene>
    <name evidence="14" type="ORF">TSTA_000310</name>
</gene>
<dbReference type="Pfam" id="PF16197">
    <property type="entry name" value="KAsynt_C_assoc"/>
    <property type="match status" value="1"/>
</dbReference>
<evidence type="ECO:0000256" key="9">
    <source>
        <dbReference type="PROSITE-ProRule" id="PRU01363"/>
    </source>
</evidence>
<evidence type="ECO:0000256" key="5">
    <source>
        <dbReference type="ARBA" id="ARBA00022857"/>
    </source>
</evidence>
<dbReference type="SUPFAM" id="SSF47336">
    <property type="entry name" value="ACP-like"/>
    <property type="match status" value="1"/>
</dbReference>
<dbReference type="GO" id="GO:0016491">
    <property type="term" value="F:oxidoreductase activity"/>
    <property type="evidence" value="ECO:0007669"/>
    <property type="project" value="UniProtKB-KW"/>
</dbReference>
<feature type="region of interest" description="Disordered" evidence="10">
    <location>
        <begin position="1"/>
        <end position="40"/>
    </location>
</feature>
<dbReference type="InterPro" id="IPR057326">
    <property type="entry name" value="KR_dom"/>
</dbReference>
<dbReference type="InterPro" id="IPR014031">
    <property type="entry name" value="Ketoacyl_synth_C"/>
</dbReference>
<dbReference type="InterPro" id="IPR036291">
    <property type="entry name" value="NAD(P)-bd_dom_sf"/>
</dbReference>
<dbReference type="GO" id="GO:0050637">
    <property type="term" value="F:lovastatin nonaketide synthase activity"/>
    <property type="evidence" value="ECO:0007669"/>
    <property type="project" value="UniProtKB-EC"/>
</dbReference>
<dbReference type="Gene3D" id="3.40.47.10">
    <property type="match status" value="1"/>
</dbReference>
<dbReference type="PANTHER" id="PTHR43775:SF29">
    <property type="entry name" value="ASPERFURANONE POLYKETIDE SYNTHASE AFOG-RELATED"/>
    <property type="match status" value="1"/>
</dbReference>
<dbReference type="InterPro" id="IPR020843">
    <property type="entry name" value="ER"/>
</dbReference>
<dbReference type="InterPro" id="IPR014043">
    <property type="entry name" value="Acyl_transferase_dom"/>
</dbReference>
<dbReference type="InterPro" id="IPR049900">
    <property type="entry name" value="PKS_mFAS_DH"/>
</dbReference>
<dbReference type="InterPro" id="IPR020806">
    <property type="entry name" value="PKS_PP-bd"/>
</dbReference>
<dbReference type="Gene3D" id="3.90.180.10">
    <property type="entry name" value="Medium-chain alcohol dehydrogenases, catalytic domain"/>
    <property type="match status" value="1"/>
</dbReference>
<keyword evidence="15" id="KW-1185">Reference proteome</keyword>
<organism evidence="14 15">
    <name type="scientific">Talaromyces stipitatus (strain ATCC 10500 / CBS 375.48 / QM 6759 / NRRL 1006)</name>
    <name type="common">Penicillium stipitatum</name>
    <dbReference type="NCBI Taxonomy" id="441959"/>
    <lineage>
        <taxon>Eukaryota</taxon>
        <taxon>Fungi</taxon>
        <taxon>Dikarya</taxon>
        <taxon>Ascomycota</taxon>
        <taxon>Pezizomycotina</taxon>
        <taxon>Eurotiomycetes</taxon>
        <taxon>Eurotiomycetidae</taxon>
        <taxon>Eurotiales</taxon>
        <taxon>Trichocomaceae</taxon>
        <taxon>Talaromyces</taxon>
        <taxon>Talaromyces sect. Talaromyces</taxon>
    </lineage>
</organism>
<proteinExistence type="predicted"/>
<dbReference type="SMART" id="SM00822">
    <property type="entry name" value="PKS_KR"/>
    <property type="match status" value="1"/>
</dbReference>
<dbReference type="GO" id="GO:0004315">
    <property type="term" value="F:3-oxoacyl-[acyl-carrier-protein] synthase activity"/>
    <property type="evidence" value="ECO:0007669"/>
    <property type="project" value="InterPro"/>
</dbReference>
<dbReference type="InterPro" id="IPR013968">
    <property type="entry name" value="PKS_KR"/>
</dbReference>
<dbReference type="PANTHER" id="PTHR43775">
    <property type="entry name" value="FATTY ACID SYNTHASE"/>
    <property type="match status" value="1"/>
</dbReference>
<dbReference type="Pfam" id="PF00109">
    <property type="entry name" value="ketoacyl-synt"/>
    <property type="match status" value="1"/>
</dbReference>
<dbReference type="Pfam" id="PF08659">
    <property type="entry name" value="KR"/>
    <property type="match status" value="1"/>
</dbReference>
<dbReference type="GeneID" id="8108549"/>
<evidence type="ECO:0000256" key="3">
    <source>
        <dbReference type="ARBA" id="ARBA00022553"/>
    </source>
</evidence>
<dbReference type="Gene3D" id="3.30.70.3290">
    <property type="match status" value="1"/>
</dbReference>
<dbReference type="PROSITE" id="PS52004">
    <property type="entry name" value="KS3_2"/>
    <property type="match status" value="1"/>
</dbReference>
<evidence type="ECO:0000256" key="7">
    <source>
        <dbReference type="ARBA" id="ARBA00023268"/>
    </source>
</evidence>
<dbReference type="PROSITE" id="PS00606">
    <property type="entry name" value="KS3_1"/>
    <property type="match status" value="1"/>
</dbReference>
<dbReference type="GO" id="GO:0004312">
    <property type="term" value="F:fatty acid synthase activity"/>
    <property type="evidence" value="ECO:0007669"/>
    <property type="project" value="TreeGrafter"/>
</dbReference>
<dbReference type="RefSeq" id="XP_002487607.1">
    <property type="nucleotide sequence ID" value="XM_002487562.1"/>
</dbReference>
<keyword evidence="4 14" id="KW-0808">Transferase</keyword>
<dbReference type="Gene3D" id="3.10.129.110">
    <property type="entry name" value="Polyketide synthase dehydratase"/>
    <property type="match status" value="1"/>
</dbReference>
<dbReference type="GO" id="GO:0031177">
    <property type="term" value="F:phosphopantetheine binding"/>
    <property type="evidence" value="ECO:0007669"/>
    <property type="project" value="InterPro"/>
</dbReference>
<accession>B8MSF8</accession>
<keyword evidence="6" id="KW-0560">Oxidoreductase</keyword>
<dbReference type="eggNOG" id="KOG1202">
    <property type="taxonomic scope" value="Eukaryota"/>
</dbReference>
<dbReference type="SUPFAM" id="SSF50129">
    <property type="entry name" value="GroES-like"/>
    <property type="match status" value="1"/>
</dbReference>
<dbReference type="InterPro" id="IPR016036">
    <property type="entry name" value="Malonyl_transacylase_ACP-bd"/>
</dbReference>
<dbReference type="OMA" id="IRDHRIN"/>
<dbReference type="SMART" id="SM00829">
    <property type="entry name" value="PKS_ER"/>
    <property type="match status" value="1"/>
</dbReference>
<dbReference type="SUPFAM" id="SSF55048">
    <property type="entry name" value="Probable ACP-binding domain of malonyl-CoA ACP transacylase"/>
    <property type="match status" value="1"/>
</dbReference>
<dbReference type="GO" id="GO:0030639">
    <property type="term" value="P:polyketide biosynthetic process"/>
    <property type="evidence" value="ECO:0007669"/>
    <property type="project" value="UniProtKB-ARBA"/>
</dbReference>
<dbReference type="OrthoDB" id="329835at2759"/>
<dbReference type="InterPro" id="IPR006162">
    <property type="entry name" value="Ppantetheine_attach_site"/>
</dbReference>
<evidence type="ECO:0000256" key="10">
    <source>
        <dbReference type="SAM" id="MobiDB-lite"/>
    </source>
</evidence>
<dbReference type="Gene3D" id="3.40.366.10">
    <property type="entry name" value="Malonyl-Coenzyme A Acyl Carrier Protein, domain 2"/>
    <property type="match status" value="1"/>
</dbReference>
<dbReference type="SMART" id="SM00825">
    <property type="entry name" value="PKS_KS"/>
    <property type="match status" value="1"/>
</dbReference>
<feature type="region of interest" description="C-terminal hotdog fold" evidence="9">
    <location>
        <begin position="1167"/>
        <end position="1318"/>
    </location>
</feature>
<dbReference type="GO" id="GO:0006633">
    <property type="term" value="P:fatty acid biosynthetic process"/>
    <property type="evidence" value="ECO:0007669"/>
    <property type="project" value="InterPro"/>
</dbReference>
<name>B8MSF8_TALSN</name>
<dbReference type="Gene3D" id="3.40.50.150">
    <property type="entry name" value="Vaccinia Virus protein VP39"/>
    <property type="match status" value="1"/>
</dbReference>
<dbReference type="HOGENOM" id="CLU_000022_31_0_1"/>
<dbReference type="SUPFAM" id="SSF53335">
    <property type="entry name" value="S-adenosyl-L-methionine-dependent methyltransferases"/>
    <property type="match status" value="1"/>
</dbReference>
<dbReference type="PhylomeDB" id="B8MSF8"/>
<evidence type="ECO:0000256" key="8">
    <source>
        <dbReference type="ARBA" id="ARBA00023315"/>
    </source>
</evidence>
<protein>
    <submittedName>
        <fullName evidence="14">Polyketide synthase, putative</fullName>
        <ecNumber evidence="14">2.3.1.161</ecNumber>
    </submittedName>
</protein>
<dbReference type="Pfam" id="PF14765">
    <property type="entry name" value="PS-DH"/>
    <property type="match status" value="1"/>
</dbReference>
<dbReference type="InterPro" id="IPR009081">
    <property type="entry name" value="PP-bd_ACP"/>
</dbReference>
<dbReference type="EMBL" id="EQ962660">
    <property type="protein sequence ID" value="EED11953.1"/>
    <property type="molecule type" value="Genomic_DNA"/>
</dbReference>
<dbReference type="InterPro" id="IPR016039">
    <property type="entry name" value="Thiolase-like"/>
</dbReference>
<dbReference type="Gene3D" id="3.40.50.720">
    <property type="entry name" value="NAD(P)-binding Rossmann-like Domain"/>
    <property type="match status" value="2"/>
</dbReference>
<keyword evidence="7" id="KW-0511">Multifunctional enzyme</keyword>
<evidence type="ECO:0000256" key="1">
    <source>
        <dbReference type="ARBA" id="ARBA00005179"/>
    </source>
</evidence>
<dbReference type="Pfam" id="PF02801">
    <property type="entry name" value="Ketoacyl-synt_C"/>
    <property type="match status" value="1"/>
</dbReference>
<evidence type="ECO:0000259" key="11">
    <source>
        <dbReference type="PROSITE" id="PS50075"/>
    </source>
</evidence>
<dbReference type="SMART" id="SM00826">
    <property type="entry name" value="PKS_DH"/>
    <property type="match status" value="1"/>
</dbReference>
<dbReference type="InterPro" id="IPR016035">
    <property type="entry name" value="Acyl_Trfase/lysoPLipase"/>
</dbReference>
<dbReference type="CDD" id="cd02440">
    <property type="entry name" value="AdoMet_MTases"/>
    <property type="match status" value="1"/>
</dbReference>
<dbReference type="SMART" id="SM00823">
    <property type="entry name" value="PKS_PP"/>
    <property type="match status" value="1"/>
</dbReference>
<dbReference type="InterPro" id="IPR050091">
    <property type="entry name" value="PKS_NRPS_Biosynth_Enz"/>
</dbReference>
<dbReference type="InParanoid" id="B8MSF8"/>
<feature type="domain" description="PKS/mFAS DH" evidence="13">
    <location>
        <begin position="1009"/>
        <end position="1318"/>
    </location>
</feature>
<evidence type="ECO:0000259" key="12">
    <source>
        <dbReference type="PROSITE" id="PS52004"/>
    </source>
</evidence>
<dbReference type="InterPro" id="IPR042104">
    <property type="entry name" value="PKS_dehydratase_sf"/>
</dbReference>
<feature type="domain" description="Carrier" evidence="11">
    <location>
        <begin position="2531"/>
        <end position="2608"/>
    </location>
</feature>
<dbReference type="InterPro" id="IPR020807">
    <property type="entry name" value="PKS_DH"/>
</dbReference>